<sequence>MVSGLIVARISSIRSLFTSIGNHLARLATTYCAIAPVSGYSSHDFSEPHSPTLSHVAFPSLFFVRPQAAYFPKDNHEPMLECDPYVERPAPSFAQRHGKRIASKLNGSWSCTERENSSDREGWPISRNQNWAGWGIKSAMALQSLYAVSVTSGEALHEGNSSIRGLNKEGIETGEVGIDEMRIVKTTTTTTEVTFSTG</sequence>
<evidence type="ECO:0000313" key="2">
    <source>
        <dbReference type="Proteomes" id="UP000240883"/>
    </source>
</evidence>
<gene>
    <name evidence="1" type="ORF">BS50DRAFT_579410</name>
</gene>
<name>A0A2T2N480_CORCC</name>
<accession>A0A2T2N480</accession>
<proteinExistence type="predicted"/>
<dbReference type="AlphaFoldDB" id="A0A2T2N480"/>
<protein>
    <submittedName>
        <fullName evidence="1">Uncharacterized protein</fullName>
    </submittedName>
</protein>
<reference evidence="1 2" key="1">
    <citation type="journal article" date="2018" name="Front. Microbiol.">
        <title>Genome-Wide Analysis of Corynespora cassiicola Leaf Fall Disease Putative Effectors.</title>
        <authorList>
            <person name="Lopez D."/>
            <person name="Ribeiro S."/>
            <person name="Label P."/>
            <person name="Fumanal B."/>
            <person name="Venisse J.S."/>
            <person name="Kohler A."/>
            <person name="de Oliveira R.R."/>
            <person name="Labutti K."/>
            <person name="Lipzen A."/>
            <person name="Lail K."/>
            <person name="Bauer D."/>
            <person name="Ohm R.A."/>
            <person name="Barry K.W."/>
            <person name="Spatafora J."/>
            <person name="Grigoriev I.V."/>
            <person name="Martin F.M."/>
            <person name="Pujade-Renaud V."/>
        </authorList>
    </citation>
    <scope>NUCLEOTIDE SEQUENCE [LARGE SCALE GENOMIC DNA]</scope>
    <source>
        <strain evidence="1 2">Philippines</strain>
    </source>
</reference>
<dbReference type="Proteomes" id="UP000240883">
    <property type="component" value="Unassembled WGS sequence"/>
</dbReference>
<dbReference type="EMBL" id="KZ678150">
    <property type="protein sequence ID" value="PSN60255.1"/>
    <property type="molecule type" value="Genomic_DNA"/>
</dbReference>
<organism evidence="1 2">
    <name type="scientific">Corynespora cassiicola Philippines</name>
    <dbReference type="NCBI Taxonomy" id="1448308"/>
    <lineage>
        <taxon>Eukaryota</taxon>
        <taxon>Fungi</taxon>
        <taxon>Dikarya</taxon>
        <taxon>Ascomycota</taxon>
        <taxon>Pezizomycotina</taxon>
        <taxon>Dothideomycetes</taxon>
        <taxon>Pleosporomycetidae</taxon>
        <taxon>Pleosporales</taxon>
        <taxon>Corynesporascaceae</taxon>
        <taxon>Corynespora</taxon>
    </lineage>
</organism>
<keyword evidence="2" id="KW-1185">Reference proteome</keyword>
<evidence type="ECO:0000313" key="1">
    <source>
        <dbReference type="EMBL" id="PSN60255.1"/>
    </source>
</evidence>